<evidence type="ECO:0000256" key="10">
    <source>
        <dbReference type="RuleBase" id="RU321113"/>
    </source>
</evidence>
<comment type="similarity">
    <text evidence="2 10">Belongs to the HAK/KUP transporter (TC 2.A.72.3) family.</text>
</comment>
<keyword evidence="3" id="KW-0813">Transport</keyword>
<feature type="domain" description="K+ potassium transporter integral membrane" evidence="11">
    <location>
        <begin position="51"/>
        <end position="536"/>
    </location>
</feature>
<reference evidence="13" key="1">
    <citation type="submission" date="2020-05" db="EMBL/GenBank/DDBJ databases">
        <title>WGS assembly of Panicum virgatum.</title>
        <authorList>
            <person name="Lovell J.T."/>
            <person name="Jenkins J."/>
            <person name="Shu S."/>
            <person name="Juenger T.E."/>
            <person name="Schmutz J."/>
        </authorList>
    </citation>
    <scope>NUCLEOTIDE SEQUENCE</scope>
    <source>
        <strain evidence="13">AP13</strain>
    </source>
</reference>
<evidence type="ECO:0000256" key="6">
    <source>
        <dbReference type="ARBA" id="ARBA00022958"/>
    </source>
</evidence>
<evidence type="ECO:0000259" key="12">
    <source>
        <dbReference type="Pfam" id="PF22776"/>
    </source>
</evidence>
<feature type="transmembrane region" description="Helical" evidence="10">
    <location>
        <begin position="91"/>
        <end position="111"/>
    </location>
</feature>
<feature type="transmembrane region" description="Helical" evidence="10">
    <location>
        <begin position="291"/>
        <end position="310"/>
    </location>
</feature>
<evidence type="ECO:0000313" key="14">
    <source>
        <dbReference type="Proteomes" id="UP000823388"/>
    </source>
</evidence>
<dbReference type="PANTHER" id="PTHR30540">
    <property type="entry name" value="OSMOTIC STRESS POTASSIUM TRANSPORTER"/>
    <property type="match status" value="1"/>
</dbReference>
<feature type="transmembrane region" description="Helical" evidence="10">
    <location>
        <begin position="322"/>
        <end position="342"/>
    </location>
</feature>
<keyword evidence="7 10" id="KW-1133">Transmembrane helix</keyword>
<comment type="caution">
    <text evidence="13">The sequence shown here is derived from an EMBL/GenBank/DDBJ whole genome shotgun (WGS) entry which is preliminary data.</text>
</comment>
<dbReference type="Pfam" id="PF02705">
    <property type="entry name" value="K_trans"/>
    <property type="match status" value="1"/>
</dbReference>
<evidence type="ECO:0000256" key="8">
    <source>
        <dbReference type="ARBA" id="ARBA00023065"/>
    </source>
</evidence>
<feature type="transmembrane region" description="Helical" evidence="10">
    <location>
        <begin position="51"/>
        <end position="71"/>
    </location>
</feature>
<evidence type="ECO:0000256" key="1">
    <source>
        <dbReference type="ARBA" id="ARBA00004141"/>
    </source>
</evidence>
<name>A0A8T0PU34_PANVG</name>
<dbReference type="Pfam" id="PF22776">
    <property type="entry name" value="K_trans_C"/>
    <property type="match status" value="1"/>
</dbReference>
<comment type="function">
    <text evidence="10">Potassium transporter.</text>
</comment>
<dbReference type="OrthoDB" id="504708at2759"/>
<dbReference type="GO" id="GO:0015079">
    <property type="term" value="F:potassium ion transmembrane transporter activity"/>
    <property type="evidence" value="ECO:0007669"/>
    <property type="project" value="UniProtKB-UniRule"/>
</dbReference>
<evidence type="ECO:0000256" key="3">
    <source>
        <dbReference type="ARBA" id="ARBA00022448"/>
    </source>
</evidence>
<accession>A0A8T0PU34</accession>
<dbReference type="InterPro" id="IPR053952">
    <property type="entry name" value="K_trans_C"/>
</dbReference>
<protein>
    <recommendedName>
        <fullName evidence="10">Potassium transporter</fullName>
    </recommendedName>
</protein>
<keyword evidence="6 10" id="KW-0630">Potassium</keyword>
<dbReference type="NCBIfam" id="TIGR00794">
    <property type="entry name" value="kup"/>
    <property type="match status" value="1"/>
</dbReference>
<dbReference type="PANTHER" id="PTHR30540:SF116">
    <property type="entry name" value="POTASSIUM TRANSPORTER"/>
    <property type="match status" value="1"/>
</dbReference>
<sequence>MTLETDKQDPSGKKRVGGILQRHDSLHRDAEKVSSAQHHGSQDIWIRTLRLAFQCVGIIYGDIGTSPLYVYASTFSSGISNVDDLYGVLSLILYSIILLPMIKYVFIVLYANDNGDGGTFALYSLISRYAKVSLIPNQQAEDAMVSSYCLDTVSAPMRRAQRMKKSLENSKVAKVAIFLLTILGTSMVISDGALTPAISVLSAVSGLQEKAPQLKQGQIVWISVFILVVLFSVQRFGTDRVGYSFAPIILLWFLCIGGIGFYNLIKYDVGVLRAFYPKYIVDYFKRNGKDAWISLGGILLCFTGTEAMFADLGHFNVRAVQISFSFTLFPAVSLAYIGQAAFLRKHPEHVLDTFYRSIPGPLFWPTFIIAIAAAIVASQAMISGAFSIIQQSQTLGCFPRVKVLHTSKLYEGQVYIPEVNFALGLLCVIITLAFQTTTNIGNAYGICVTSVMVITTILLVIVMLLVWRVSIWLVIPFCLVFGFVELVYLSSVLYKFKEGGYLPIVIATFLVIMMGVWHYVHVKKYWYELDHIVTNEAMKQLIQTHDVKRIPGVGFLYTELVQGISPIFPHLIEKIPFVHSVLMFVSIKHLPIPHVEVSERFLFRNVESKTSRMFRCVARYGYSDTLEDGKEFAASLIEGLQSYIEEGHFIVTDMQIQETEAQTASTGDGNARPRKAGSSTVYIEEVLAASETTGLTQPRISRYSAHSSGRIGEGQTRTIAEEKEFIQRELQKGVVYILGETEIKAGPNSSFVKKVVVNYMYSFLRKNFRQGEKAFAIPRQQVLKVGMVYEI</sequence>
<dbReference type="EMBL" id="CM029050">
    <property type="protein sequence ID" value="KAG2565941.1"/>
    <property type="molecule type" value="Genomic_DNA"/>
</dbReference>
<evidence type="ECO:0000256" key="9">
    <source>
        <dbReference type="ARBA" id="ARBA00023136"/>
    </source>
</evidence>
<evidence type="ECO:0000256" key="4">
    <source>
        <dbReference type="ARBA" id="ARBA00022538"/>
    </source>
</evidence>
<feature type="transmembrane region" description="Helical" evidence="10">
    <location>
        <begin position="473"/>
        <end position="494"/>
    </location>
</feature>
<dbReference type="Proteomes" id="UP000823388">
    <property type="component" value="Chromosome 7N"/>
</dbReference>
<comment type="caution">
    <text evidence="10">Lacks conserved residue(s) required for the propagation of feature annotation.</text>
</comment>
<gene>
    <name evidence="13" type="ORF">PVAP13_7NG153300</name>
</gene>
<dbReference type="InterPro" id="IPR003855">
    <property type="entry name" value="K+_transporter"/>
</dbReference>
<dbReference type="GO" id="GO:0016020">
    <property type="term" value="C:membrane"/>
    <property type="evidence" value="ECO:0007669"/>
    <property type="project" value="UniProtKB-SubCell"/>
</dbReference>
<feature type="transmembrane region" description="Helical" evidence="10">
    <location>
        <begin position="362"/>
        <end position="382"/>
    </location>
</feature>
<proteinExistence type="inferred from homology"/>
<evidence type="ECO:0000256" key="5">
    <source>
        <dbReference type="ARBA" id="ARBA00022692"/>
    </source>
</evidence>
<feature type="transmembrane region" description="Helical" evidence="10">
    <location>
        <begin position="245"/>
        <end position="265"/>
    </location>
</feature>
<dbReference type="InterPro" id="IPR053951">
    <property type="entry name" value="K_trans_N"/>
</dbReference>
<evidence type="ECO:0000256" key="2">
    <source>
        <dbReference type="ARBA" id="ARBA00008440"/>
    </source>
</evidence>
<feature type="transmembrane region" description="Helical" evidence="10">
    <location>
        <begin position="443"/>
        <end position="466"/>
    </location>
</feature>
<evidence type="ECO:0000313" key="13">
    <source>
        <dbReference type="EMBL" id="KAG2565941.1"/>
    </source>
</evidence>
<feature type="transmembrane region" description="Helical" evidence="10">
    <location>
        <begin position="419"/>
        <end position="437"/>
    </location>
</feature>
<comment type="subcellular location">
    <subcellularLocation>
        <location evidence="1 10">Membrane</location>
        <topology evidence="1 10">Multi-pass membrane protein</topology>
    </subcellularLocation>
</comment>
<feature type="domain" description="K+ potassium transporter C-terminal" evidence="12">
    <location>
        <begin position="551"/>
        <end position="791"/>
    </location>
</feature>
<evidence type="ECO:0000259" key="11">
    <source>
        <dbReference type="Pfam" id="PF02705"/>
    </source>
</evidence>
<keyword evidence="5 10" id="KW-0812">Transmembrane</keyword>
<keyword evidence="8 10" id="KW-0406">Ion transport</keyword>
<keyword evidence="4 10" id="KW-0633">Potassium transport</keyword>
<keyword evidence="14" id="KW-1185">Reference proteome</keyword>
<feature type="transmembrane region" description="Helical" evidence="10">
    <location>
        <begin position="214"/>
        <end position="233"/>
    </location>
</feature>
<feature type="transmembrane region" description="Helical" evidence="10">
    <location>
        <begin position="500"/>
        <end position="520"/>
    </location>
</feature>
<evidence type="ECO:0000256" key="7">
    <source>
        <dbReference type="ARBA" id="ARBA00022989"/>
    </source>
</evidence>
<keyword evidence="9 10" id="KW-0472">Membrane</keyword>
<dbReference type="AlphaFoldDB" id="A0A8T0PU34"/>
<organism evidence="13 14">
    <name type="scientific">Panicum virgatum</name>
    <name type="common">Blackwell switchgrass</name>
    <dbReference type="NCBI Taxonomy" id="38727"/>
    <lineage>
        <taxon>Eukaryota</taxon>
        <taxon>Viridiplantae</taxon>
        <taxon>Streptophyta</taxon>
        <taxon>Embryophyta</taxon>
        <taxon>Tracheophyta</taxon>
        <taxon>Spermatophyta</taxon>
        <taxon>Magnoliopsida</taxon>
        <taxon>Liliopsida</taxon>
        <taxon>Poales</taxon>
        <taxon>Poaceae</taxon>
        <taxon>PACMAD clade</taxon>
        <taxon>Panicoideae</taxon>
        <taxon>Panicodae</taxon>
        <taxon>Paniceae</taxon>
        <taxon>Panicinae</taxon>
        <taxon>Panicum</taxon>
        <taxon>Panicum sect. Hiantes</taxon>
    </lineage>
</organism>